<accession>A0A543ATI3</accession>
<name>A0A543ATI3_9ACTN</name>
<dbReference type="Gene3D" id="3.40.50.2300">
    <property type="match status" value="2"/>
</dbReference>
<dbReference type="InterPro" id="IPR025997">
    <property type="entry name" value="SBP_2_dom"/>
</dbReference>
<dbReference type="Proteomes" id="UP000317043">
    <property type="component" value="Unassembled WGS sequence"/>
</dbReference>
<keyword evidence="7" id="KW-1185">Reference proteome</keyword>
<dbReference type="EMBL" id="VFOW01000001">
    <property type="protein sequence ID" value="TQL75901.1"/>
    <property type="molecule type" value="Genomic_DNA"/>
</dbReference>
<dbReference type="RefSeq" id="WP_142036497.1">
    <property type="nucleotide sequence ID" value="NZ_JBHTGS010000001.1"/>
</dbReference>
<dbReference type="GO" id="GO:0030313">
    <property type="term" value="C:cell envelope"/>
    <property type="evidence" value="ECO:0007669"/>
    <property type="project" value="UniProtKB-SubCell"/>
</dbReference>
<reference evidence="6 7" key="1">
    <citation type="submission" date="2019-06" db="EMBL/GenBank/DDBJ databases">
        <title>Sequencing the genomes of 1000 actinobacteria strains.</title>
        <authorList>
            <person name="Klenk H.-P."/>
        </authorList>
    </citation>
    <scope>NUCLEOTIDE SEQUENCE [LARGE SCALE GENOMIC DNA]</scope>
    <source>
        <strain evidence="6 7">DSM 45928</strain>
    </source>
</reference>
<organism evidence="6 7">
    <name type="scientific">Stackebrandtia endophytica</name>
    <dbReference type="NCBI Taxonomy" id="1496996"/>
    <lineage>
        <taxon>Bacteria</taxon>
        <taxon>Bacillati</taxon>
        <taxon>Actinomycetota</taxon>
        <taxon>Actinomycetes</taxon>
        <taxon>Glycomycetales</taxon>
        <taxon>Glycomycetaceae</taxon>
        <taxon>Stackebrandtia</taxon>
    </lineage>
</organism>
<evidence type="ECO:0000256" key="4">
    <source>
        <dbReference type="SAM" id="SignalP"/>
    </source>
</evidence>
<evidence type="ECO:0000313" key="6">
    <source>
        <dbReference type="EMBL" id="TQL75901.1"/>
    </source>
</evidence>
<feature type="signal peptide" evidence="4">
    <location>
        <begin position="1"/>
        <end position="25"/>
    </location>
</feature>
<evidence type="ECO:0000256" key="3">
    <source>
        <dbReference type="ARBA" id="ARBA00022729"/>
    </source>
</evidence>
<comment type="subcellular location">
    <subcellularLocation>
        <location evidence="1">Cell envelope</location>
    </subcellularLocation>
</comment>
<dbReference type="InterPro" id="IPR028082">
    <property type="entry name" value="Peripla_BP_I"/>
</dbReference>
<dbReference type="SUPFAM" id="SSF53822">
    <property type="entry name" value="Periplasmic binding protein-like I"/>
    <property type="match status" value="1"/>
</dbReference>
<dbReference type="Pfam" id="PF13407">
    <property type="entry name" value="Peripla_BP_4"/>
    <property type="match status" value="1"/>
</dbReference>
<protein>
    <submittedName>
        <fullName evidence="6">Monosaccharide ABC transporter substrate-binding protein (CUT2 family)</fullName>
    </submittedName>
</protein>
<evidence type="ECO:0000256" key="1">
    <source>
        <dbReference type="ARBA" id="ARBA00004196"/>
    </source>
</evidence>
<feature type="chain" id="PRO_5038436907" evidence="4">
    <location>
        <begin position="26"/>
        <end position="337"/>
    </location>
</feature>
<feature type="domain" description="Periplasmic binding protein" evidence="5">
    <location>
        <begin position="34"/>
        <end position="284"/>
    </location>
</feature>
<gene>
    <name evidence="6" type="ORF">FB566_1417</name>
</gene>
<dbReference type="OrthoDB" id="9813037at2"/>
<evidence type="ECO:0000313" key="7">
    <source>
        <dbReference type="Proteomes" id="UP000317043"/>
    </source>
</evidence>
<keyword evidence="3 4" id="KW-0732">Signal</keyword>
<comment type="caution">
    <text evidence="6">The sequence shown here is derived from an EMBL/GenBank/DDBJ whole genome shotgun (WGS) entry which is preliminary data.</text>
</comment>
<comment type="similarity">
    <text evidence="2">Belongs to the bacterial solute-binding protein 2 family.</text>
</comment>
<dbReference type="AlphaFoldDB" id="A0A543ATI3"/>
<dbReference type="PROSITE" id="PS51257">
    <property type="entry name" value="PROKAR_LIPOPROTEIN"/>
    <property type="match status" value="1"/>
</dbReference>
<evidence type="ECO:0000256" key="2">
    <source>
        <dbReference type="ARBA" id="ARBA00007639"/>
    </source>
</evidence>
<proteinExistence type="inferred from homology"/>
<dbReference type="InParanoid" id="A0A543ATI3"/>
<dbReference type="PANTHER" id="PTHR46847:SF1">
    <property type="entry name" value="D-ALLOSE-BINDING PERIPLASMIC PROTEIN-RELATED"/>
    <property type="match status" value="1"/>
</dbReference>
<dbReference type="GO" id="GO:0030246">
    <property type="term" value="F:carbohydrate binding"/>
    <property type="evidence" value="ECO:0007669"/>
    <property type="project" value="UniProtKB-ARBA"/>
</dbReference>
<evidence type="ECO:0000259" key="5">
    <source>
        <dbReference type="Pfam" id="PF13407"/>
    </source>
</evidence>
<dbReference type="PANTHER" id="PTHR46847">
    <property type="entry name" value="D-ALLOSE-BINDING PERIPLASMIC PROTEIN-RELATED"/>
    <property type="match status" value="1"/>
</dbReference>
<sequence length="337" mass="35723">MTTFRRRVLASAAAAAVAIGLVGCAESNDDRIRIGVTVYGQDNFATQGREGIEAYAEARDIELLWNSADGDVANQANQIDQYINAGVDAILVAPVQFDSLGPQLKAAKDAGIHIGFVNATVQDDSSVDVAVLPDNVAAGRQAAQMMMDHLGGNGKVAILQCLLGASYEIQRTQGMEEVIAEYPGVEVVAKDGASNIAEATDKVKNWMTAVDEIDGVIACGDEIGLGALQAANEAGKEIAIVGVDGTEDGLNAIKDGRFIGSQMQHARTEFAAGLAAVYHLAKGETMEELYTYTMDPVTADNVDDYYVNVVSEKDAFLERIADVVDRNLDSGKIEDES</sequence>